<name>A0A873WB19_9CAUD</name>
<dbReference type="SUPFAM" id="SSF53955">
    <property type="entry name" value="Lysozyme-like"/>
    <property type="match status" value="1"/>
</dbReference>
<feature type="compositionally biased region" description="Gly residues" evidence="2">
    <location>
        <begin position="783"/>
        <end position="792"/>
    </location>
</feature>
<keyword evidence="4" id="KW-1185">Reference proteome</keyword>
<evidence type="ECO:0000313" key="4">
    <source>
        <dbReference type="Proteomes" id="UP000662754"/>
    </source>
</evidence>
<protein>
    <submittedName>
        <fullName evidence="3">Uncharacterized protein</fullName>
    </submittedName>
</protein>
<dbReference type="KEGG" id="vg:77945592"/>
<dbReference type="RefSeq" id="YP_010669422.1">
    <property type="nucleotide sequence ID" value="NC_070960.1"/>
</dbReference>
<feature type="compositionally biased region" description="Pro residues" evidence="2">
    <location>
        <begin position="968"/>
        <end position="979"/>
    </location>
</feature>
<feature type="region of interest" description="Disordered" evidence="2">
    <location>
        <begin position="779"/>
        <end position="802"/>
    </location>
</feature>
<dbReference type="Gene3D" id="1.10.530.10">
    <property type="match status" value="1"/>
</dbReference>
<dbReference type="EMBL" id="MW147367">
    <property type="protein sequence ID" value="QPB08437.1"/>
    <property type="molecule type" value="Genomic_DNA"/>
</dbReference>
<evidence type="ECO:0000313" key="3">
    <source>
        <dbReference type="EMBL" id="QPB08437.1"/>
    </source>
</evidence>
<dbReference type="Proteomes" id="UP000662754">
    <property type="component" value="Segment"/>
</dbReference>
<dbReference type="InterPro" id="IPR023346">
    <property type="entry name" value="Lysozyme-like_dom_sf"/>
</dbReference>
<dbReference type="GeneID" id="77945592"/>
<reference evidence="3" key="1">
    <citation type="submission" date="2020-10" db="EMBL/GenBank/DDBJ databases">
        <title>The Isolation and Genome Sequence of a Novel Cyanophage S-H9-2 from the Yellow Sea, China.</title>
        <authorList>
            <person name="Jiang T."/>
            <person name="Luo L."/>
        </authorList>
    </citation>
    <scope>NUCLEOTIDE SEQUENCE</scope>
</reference>
<keyword evidence="1" id="KW-0175">Coiled coil</keyword>
<feature type="region of interest" description="Disordered" evidence="2">
    <location>
        <begin position="412"/>
        <end position="451"/>
    </location>
</feature>
<organism evidence="3 4">
    <name type="scientific">Synechococcus phage S-H9-2</name>
    <dbReference type="NCBI Taxonomy" id="2783669"/>
    <lineage>
        <taxon>Viruses</taxon>
        <taxon>Duplodnaviria</taxon>
        <taxon>Heunggongvirae</taxon>
        <taxon>Uroviricota</taxon>
        <taxon>Caudoviricetes</taxon>
        <taxon>Pantevenvirales</taxon>
        <taxon>Kyanoviridae</taxon>
        <taxon>Yushanluvirus</taxon>
        <taxon>Yushanluvirus satich</taxon>
    </lineage>
</organism>
<evidence type="ECO:0000256" key="1">
    <source>
        <dbReference type="SAM" id="Coils"/>
    </source>
</evidence>
<feature type="compositionally biased region" description="Basic and acidic residues" evidence="2">
    <location>
        <begin position="418"/>
        <end position="433"/>
    </location>
</feature>
<proteinExistence type="predicted"/>
<accession>A0A873WB19</accession>
<feature type="compositionally biased region" description="Acidic residues" evidence="2">
    <location>
        <begin position="434"/>
        <end position="445"/>
    </location>
</feature>
<feature type="coiled-coil region" evidence="1">
    <location>
        <begin position="353"/>
        <end position="385"/>
    </location>
</feature>
<sequence length="1103" mass="116065">MKFNLPAPASVEWYRSGVPGGGQKDAIFNRVKAKLIGGKDDSGTSYFKLHDRQLSSSDADKIIANMKQDEDGYPMLQTGSTSGEAEREYQEWLIDRYLVSPPPSNTTTEDPGPKDVAVELQVVEIPAPPPESDKPEPLRVTVEAPFVAKKYIKLPRRRSGGIIYRGATKEVDTQEKVSTAQRMGEAFESNLLGPLIKSIQDPDEDTTPAKKREVVRTLVSRKQRASAITVEKTPQGDTLAEFLGAKVGQSFKMAAQARRADKGLAKKPMFYLGKALTNQFGGDLVNRTKGYFSANPDDTQDPALSRSQRFAASIKPYMNEQGPLPPPVQGPQRSGIPGAFDKVAAKLDELIALKKKKAEQSKVANEIQQIEVKEATEEIKESNELKKKSVEIQKDFIAFTNEQKGDAELLEVEDTAEERDPMADTAEVDNRRDDEEDEDDDDDGDDRGNDRSMLDRALDFVTGDDFLLDAGAEGAERAASRIGRRGARRAGTRLALRLGGRRLAQSAAVRTTQAVVSRVATGISSRAVIGFLRPIFKRIPIVGGLIDFVVSLAMGEPVGRAAAKAIGATLGAALGSLIPIPGVGTIAGGIVGDLVGGAIYDAVTGGVGSAPKSATVEADDTKREALKEAPSTEDMSAGDREALVQGSRLEDAGGSGSVENLPNDLNDPLGLHGPTKFASGGIMTGEAGPESHFSLSSTEGRKVVDEVSSVQNTALSSMPFILGIVSQITETLSGPVKPYIQQEIGTLERLFGIANFNVSQVVGKGVDAVKSVGQKVGINIPGTGSGGGGSGGASAQSSMTSNAPAVNPYRGGPVSGKWGPLLSLIASKESGGNYEAMYPGTTLPGATGMTISEVARTATGAVGMYQQLPEYLVGRARSAGLDPDTDLYSPANQDLIASKVNIPGRGGDDWLAGKLSTEAFMNNLAYEWAALPKADGSFAYPGQSSSITPADVRGSLEAVKAGGSPTAPTAPPPSAPPSSPSNTESTGAEDGPINPQVPPAGGGGSLSLDQIQAATRALGGNPDAPLDIPTITAPSMPANLAKMEANDRFDAIKIQPIIYSGETVPIGYQKSVDTGEGIAKFYYDRSGRQTTLANLKAARLQTN</sequence>
<feature type="region of interest" description="Disordered" evidence="2">
    <location>
        <begin position="959"/>
        <end position="1007"/>
    </location>
</feature>
<feature type="region of interest" description="Disordered" evidence="2">
    <location>
        <begin position="609"/>
        <end position="640"/>
    </location>
</feature>
<evidence type="ECO:0000256" key="2">
    <source>
        <dbReference type="SAM" id="MobiDB-lite"/>
    </source>
</evidence>